<name>A0A7S0W751_9CRYP</name>
<dbReference type="EMBL" id="HBFN01035016">
    <property type="protein sequence ID" value="CAD8806671.1"/>
    <property type="molecule type" value="Transcribed_RNA"/>
</dbReference>
<organism evidence="3">
    <name type="scientific">Hemiselmis tepida</name>
    <dbReference type="NCBI Taxonomy" id="464990"/>
    <lineage>
        <taxon>Eukaryota</taxon>
        <taxon>Cryptophyceae</taxon>
        <taxon>Cryptomonadales</taxon>
        <taxon>Hemiselmidaceae</taxon>
        <taxon>Hemiselmis</taxon>
    </lineage>
</organism>
<evidence type="ECO:0000313" key="3">
    <source>
        <dbReference type="EMBL" id="CAD8806671.1"/>
    </source>
</evidence>
<accession>A0A7S0W751</accession>
<dbReference type="PROSITE" id="PS51450">
    <property type="entry name" value="LRR"/>
    <property type="match status" value="1"/>
</dbReference>
<dbReference type="PANTHER" id="PTHR48051">
    <property type="match status" value="1"/>
</dbReference>
<evidence type="ECO:0000256" key="2">
    <source>
        <dbReference type="ARBA" id="ARBA00022737"/>
    </source>
</evidence>
<proteinExistence type="predicted"/>
<keyword evidence="1" id="KW-0433">Leucine-rich repeat</keyword>
<dbReference type="InterPro" id="IPR003591">
    <property type="entry name" value="Leu-rich_rpt_typical-subtyp"/>
</dbReference>
<dbReference type="AlphaFoldDB" id="A0A7S0W751"/>
<evidence type="ECO:0008006" key="4">
    <source>
        <dbReference type="Google" id="ProtNLM"/>
    </source>
</evidence>
<sequence length="125" mass="14366">MSDESRAVVWRDFDKALANRSYVFQLDLSSQCLKKLPDDIGKLNKVTVVNLSQNDLNEASLGEEFFELHNLTSLDLSHNRFKHLPPCLCMFLELQRLDIRGNDFESPLAQADMVRDLFPSCDVVY</sequence>
<dbReference type="SMART" id="SM00369">
    <property type="entry name" value="LRR_TYP"/>
    <property type="match status" value="1"/>
</dbReference>
<dbReference type="PANTHER" id="PTHR48051:SF54">
    <property type="entry name" value="LEUCINE-RICH REPEAT-CONTAINING PROTEIN"/>
    <property type="match status" value="1"/>
</dbReference>
<dbReference type="GO" id="GO:0005737">
    <property type="term" value="C:cytoplasm"/>
    <property type="evidence" value="ECO:0007669"/>
    <property type="project" value="TreeGrafter"/>
</dbReference>
<dbReference type="InterPro" id="IPR001611">
    <property type="entry name" value="Leu-rich_rpt"/>
</dbReference>
<protein>
    <recommendedName>
        <fullName evidence="4">Leucine-rich repeat-containing protein 51</fullName>
    </recommendedName>
</protein>
<dbReference type="SUPFAM" id="SSF52058">
    <property type="entry name" value="L domain-like"/>
    <property type="match status" value="1"/>
</dbReference>
<dbReference type="Pfam" id="PF13855">
    <property type="entry name" value="LRR_8"/>
    <property type="match status" value="1"/>
</dbReference>
<dbReference type="InterPro" id="IPR032675">
    <property type="entry name" value="LRR_dom_sf"/>
</dbReference>
<reference evidence="3" key="1">
    <citation type="submission" date="2021-01" db="EMBL/GenBank/DDBJ databases">
        <authorList>
            <person name="Corre E."/>
            <person name="Pelletier E."/>
            <person name="Niang G."/>
            <person name="Scheremetjew M."/>
            <person name="Finn R."/>
            <person name="Kale V."/>
            <person name="Holt S."/>
            <person name="Cochrane G."/>
            <person name="Meng A."/>
            <person name="Brown T."/>
            <person name="Cohen L."/>
        </authorList>
    </citation>
    <scope>NUCLEOTIDE SEQUENCE</scope>
    <source>
        <strain evidence="3">CCMP443</strain>
    </source>
</reference>
<keyword evidence="2" id="KW-0677">Repeat</keyword>
<evidence type="ECO:0000256" key="1">
    <source>
        <dbReference type="ARBA" id="ARBA00022614"/>
    </source>
</evidence>
<dbReference type="Gene3D" id="3.80.10.10">
    <property type="entry name" value="Ribonuclease Inhibitor"/>
    <property type="match status" value="1"/>
</dbReference>
<dbReference type="InterPro" id="IPR050216">
    <property type="entry name" value="LRR_domain-containing"/>
</dbReference>
<gene>
    <name evidence="3" type="ORF">HTEP1355_LOCUS20350</name>
</gene>